<proteinExistence type="predicted"/>
<dbReference type="InParanoid" id="A0A804J5T9"/>
<evidence type="ECO:0000259" key="1">
    <source>
        <dbReference type="Pfam" id="PF04937"/>
    </source>
</evidence>
<feature type="domain" description="DUF659" evidence="1">
    <location>
        <begin position="1"/>
        <end position="89"/>
    </location>
</feature>
<dbReference type="InterPro" id="IPR007021">
    <property type="entry name" value="DUF659"/>
</dbReference>
<evidence type="ECO:0000313" key="3">
    <source>
        <dbReference type="Proteomes" id="UP000012960"/>
    </source>
</evidence>
<sequence>MCDSWTGPTRMSTINFLVYCNRRVVFHKLVNASEKIQDADYIENLMGTVVEEISPQYFVHIITDNRANFKKVGLQLMERKILFWTPCAALI</sequence>
<organism evidence="2 3">
    <name type="scientific">Musa acuminata subsp. malaccensis</name>
    <name type="common">Wild banana</name>
    <name type="synonym">Musa malaccensis</name>
    <dbReference type="NCBI Taxonomy" id="214687"/>
    <lineage>
        <taxon>Eukaryota</taxon>
        <taxon>Viridiplantae</taxon>
        <taxon>Streptophyta</taxon>
        <taxon>Embryophyta</taxon>
        <taxon>Tracheophyta</taxon>
        <taxon>Spermatophyta</taxon>
        <taxon>Magnoliopsida</taxon>
        <taxon>Liliopsida</taxon>
        <taxon>Zingiberales</taxon>
        <taxon>Musaceae</taxon>
        <taxon>Musa</taxon>
    </lineage>
</organism>
<protein>
    <recommendedName>
        <fullName evidence="1">DUF659 domain-containing protein</fullName>
    </recommendedName>
</protein>
<evidence type="ECO:0000313" key="2">
    <source>
        <dbReference type="EnsemblPlants" id="Ma05_p18250.1"/>
    </source>
</evidence>
<reference evidence="2" key="1">
    <citation type="submission" date="2021-05" db="UniProtKB">
        <authorList>
            <consortium name="EnsemblPlants"/>
        </authorList>
    </citation>
    <scope>IDENTIFICATION</scope>
    <source>
        <strain evidence="2">subsp. malaccensis</strain>
    </source>
</reference>
<dbReference type="OMA" id="WIACTTH"/>
<dbReference type="Proteomes" id="UP000012960">
    <property type="component" value="Unplaced"/>
</dbReference>
<keyword evidence="3" id="KW-1185">Reference proteome</keyword>
<dbReference type="Pfam" id="PF04937">
    <property type="entry name" value="DUF659"/>
    <property type="match status" value="1"/>
</dbReference>
<dbReference type="PANTHER" id="PTHR32166:SF105">
    <property type="entry name" value="HAT DIMERIZATION DOMAIN-CONTAINING PROTEIN"/>
    <property type="match status" value="1"/>
</dbReference>
<dbReference type="Gramene" id="Ma05_t18250.1">
    <property type="protein sequence ID" value="Ma05_p18250.1"/>
    <property type="gene ID" value="Ma05_g18250"/>
</dbReference>
<dbReference type="AlphaFoldDB" id="A0A804J5T9"/>
<dbReference type="PANTHER" id="PTHR32166">
    <property type="entry name" value="OSJNBA0013A04.12 PROTEIN"/>
    <property type="match status" value="1"/>
</dbReference>
<name>A0A804J5T9_MUSAM</name>
<dbReference type="EnsemblPlants" id="Ma05_t18250.1">
    <property type="protein sequence ID" value="Ma05_p18250.1"/>
    <property type="gene ID" value="Ma05_g18250"/>
</dbReference>
<accession>A0A804J5T9</accession>